<dbReference type="Proteomes" id="UP000484547">
    <property type="component" value="Unassembled WGS sequence"/>
</dbReference>
<proteinExistence type="predicted"/>
<dbReference type="AlphaFoldDB" id="A0A7X3BWG0"/>
<dbReference type="Proteomes" id="UP000443070">
    <property type="component" value="Unassembled WGS sequence"/>
</dbReference>
<dbReference type="EMBL" id="WNBW01000013">
    <property type="protein sequence ID" value="MTU04903.1"/>
    <property type="molecule type" value="Genomic_DNA"/>
</dbReference>
<comment type="caution">
    <text evidence="1">The sequence shown here is derived from an EMBL/GenBank/DDBJ whole genome shotgun (WGS) entry which is preliminary data.</text>
</comment>
<name>A0A7X3BWG0_9FIRM</name>
<evidence type="ECO:0000313" key="2">
    <source>
        <dbReference type="EMBL" id="MTU04903.1"/>
    </source>
</evidence>
<evidence type="ECO:0000313" key="1">
    <source>
        <dbReference type="EMBL" id="MTT76714.1"/>
    </source>
</evidence>
<accession>A0A7X3BWG0</accession>
<sequence>MTEIKITVETVGHPQLEKINRFGEAIRKFYAEPKNVIAFEKWKKEGAAV</sequence>
<reference evidence="3 4" key="1">
    <citation type="journal article" date="2019" name="Nat. Med.">
        <title>A library of human gut bacterial isolates paired with longitudinal multiomics data enables mechanistic microbiome research.</title>
        <authorList>
            <person name="Poyet M."/>
            <person name="Groussin M."/>
            <person name="Gibbons S.M."/>
            <person name="Avila-Pacheco J."/>
            <person name="Jiang X."/>
            <person name="Kearney S.M."/>
            <person name="Perrotta A.R."/>
            <person name="Berdy B."/>
            <person name="Zhao S."/>
            <person name="Lieberman T.D."/>
            <person name="Swanson P.K."/>
            <person name="Smith M."/>
            <person name="Roesemann S."/>
            <person name="Alexander J.E."/>
            <person name="Rich S.A."/>
            <person name="Livny J."/>
            <person name="Vlamakis H."/>
            <person name="Clish C."/>
            <person name="Bullock K."/>
            <person name="Deik A."/>
            <person name="Scott J."/>
            <person name="Pierce K.A."/>
            <person name="Xavier R.J."/>
            <person name="Alm E.J."/>
        </authorList>
    </citation>
    <scope>NUCLEOTIDE SEQUENCE [LARGE SCALE GENOMIC DNA]</scope>
    <source>
        <strain evidence="1 4">BIOML-A13</strain>
        <strain evidence="2 3">BIOML-A3</strain>
    </source>
</reference>
<evidence type="ECO:0000313" key="4">
    <source>
        <dbReference type="Proteomes" id="UP000484547"/>
    </source>
</evidence>
<organism evidence="1 4">
    <name type="scientific">Phascolarctobacterium faecium</name>
    <dbReference type="NCBI Taxonomy" id="33025"/>
    <lineage>
        <taxon>Bacteria</taxon>
        <taxon>Bacillati</taxon>
        <taxon>Bacillota</taxon>
        <taxon>Negativicutes</taxon>
        <taxon>Acidaminococcales</taxon>
        <taxon>Acidaminococcaceae</taxon>
        <taxon>Phascolarctobacterium</taxon>
    </lineage>
</organism>
<dbReference type="EMBL" id="WNBM01000010">
    <property type="protein sequence ID" value="MTT76714.1"/>
    <property type="molecule type" value="Genomic_DNA"/>
</dbReference>
<keyword evidence="3" id="KW-1185">Reference proteome</keyword>
<dbReference type="RefSeq" id="WP_153816649.1">
    <property type="nucleotide sequence ID" value="NZ_DBFJLO010000029.1"/>
</dbReference>
<gene>
    <name evidence="1" type="ORF">GMD11_10655</name>
    <name evidence="2" type="ORF">GMD18_10960</name>
</gene>
<protein>
    <submittedName>
        <fullName evidence="1">Uncharacterized protein</fullName>
    </submittedName>
</protein>
<evidence type="ECO:0000313" key="3">
    <source>
        <dbReference type="Proteomes" id="UP000443070"/>
    </source>
</evidence>